<dbReference type="GO" id="GO:0016020">
    <property type="term" value="C:membrane"/>
    <property type="evidence" value="ECO:0007669"/>
    <property type="project" value="UniProtKB-SubCell"/>
</dbReference>
<dbReference type="GO" id="GO:0005506">
    <property type="term" value="F:iron ion binding"/>
    <property type="evidence" value="ECO:0007669"/>
    <property type="project" value="InterPro"/>
</dbReference>
<comment type="cofactor">
    <cofactor evidence="1 13">
        <name>heme</name>
        <dbReference type="ChEBI" id="CHEBI:30413"/>
    </cofactor>
</comment>
<evidence type="ECO:0000256" key="13">
    <source>
        <dbReference type="PIRSR" id="PIRSR602401-1"/>
    </source>
</evidence>
<dbReference type="EMBL" id="AYKW01000023">
    <property type="protein sequence ID" value="PIL29308.1"/>
    <property type="molecule type" value="Genomic_DNA"/>
</dbReference>
<dbReference type="PROSITE" id="PS00086">
    <property type="entry name" value="CYTOCHROME_P450"/>
    <property type="match status" value="1"/>
</dbReference>
<evidence type="ECO:0000313" key="15">
    <source>
        <dbReference type="EMBL" id="PIL29308.1"/>
    </source>
</evidence>
<organism evidence="15 16">
    <name type="scientific">Ganoderma sinense ZZ0214-1</name>
    <dbReference type="NCBI Taxonomy" id="1077348"/>
    <lineage>
        <taxon>Eukaryota</taxon>
        <taxon>Fungi</taxon>
        <taxon>Dikarya</taxon>
        <taxon>Basidiomycota</taxon>
        <taxon>Agaricomycotina</taxon>
        <taxon>Agaricomycetes</taxon>
        <taxon>Polyporales</taxon>
        <taxon>Polyporaceae</taxon>
        <taxon>Ganoderma</taxon>
    </lineage>
</organism>
<dbReference type="CDD" id="cd11065">
    <property type="entry name" value="CYP64-like"/>
    <property type="match status" value="1"/>
</dbReference>
<dbReference type="GO" id="GO:0020037">
    <property type="term" value="F:heme binding"/>
    <property type="evidence" value="ECO:0007669"/>
    <property type="project" value="InterPro"/>
</dbReference>
<keyword evidence="11 14" id="KW-0503">Monooxygenase</keyword>
<dbReference type="InterPro" id="IPR050364">
    <property type="entry name" value="Cytochrome_P450_fung"/>
</dbReference>
<reference evidence="15 16" key="1">
    <citation type="journal article" date="2015" name="Sci. Rep.">
        <title>Chromosome-level genome map provides insights into diverse defense mechanisms in the medicinal fungus Ganoderma sinense.</title>
        <authorList>
            <person name="Zhu Y."/>
            <person name="Xu J."/>
            <person name="Sun C."/>
            <person name="Zhou S."/>
            <person name="Xu H."/>
            <person name="Nelson D.R."/>
            <person name="Qian J."/>
            <person name="Song J."/>
            <person name="Luo H."/>
            <person name="Xiang L."/>
            <person name="Li Y."/>
            <person name="Xu Z."/>
            <person name="Ji A."/>
            <person name="Wang L."/>
            <person name="Lu S."/>
            <person name="Hayward A."/>
            <person name="Sun W."/>
            <person name="Li X."/>
            <person name="Schwartz D.C."/>
            <person name="Wang Y."/>
            <person name="Chen S."/>
        </authorList>
    </citation>
    <scope>NUCLEOTIDE SEQUENCE [LARGE SCALE GENOMIC DNA]</scope>
    <source>
        <strain evidence="15 16">ZZ0214-1</strain>
    </source>
</reference>
<dbReference type="GO" id="GO:0004497">
    <property type="term" value="F:monooxygenase activity"/>
    <property type="evidence" value="ECO:0007669"/>
    <property type="project" value="UniProtKB-KW"/>
</dbReference>
<evidence type="ECO:0000256" key="12">
    <source>
        <dbReference type="ARBA" id="ARBA00023136"/>
    </source>
</evidence>
<evidence type="ECO:0000256" key="10">
    <source>
        <dbReference type="ARBA" id="ARBA00023004"/>
    </source>
</evidence>
<evidence type="ECO:0000256" key="2">
    <source>
        <dbReference type="ARBA" id="ARBA00004167"/>
    </source>
</evidence>
<comment type="similarity">
    <text evidence="4 14">Belongs to the cytochrome P450 family.</text>
</comment>
<evidence type="ECO:0000256" key="11">
    <source>
        <dbReference type="ARBA" id="ARBA00023033"/>
    </source>
</evidence>
<evidence type="ECO:0000256" key="6">
    <source>
        <dbReference type="ARBA" id="ARBA00022692"/>
    </source>
</evidence>
<feature type="binding site" description="axial binding residue" evidence="13">
    <location>
        <position position="405"/>
    </location>
    <ligand>
        <name>heme</name>
        <dbReference type="ChEBI" id="CHEBI:30413"/>
    </ligand>
    <ligandPart>
        <name>Fe</name>
        <dbReference type="ChEBI" id="CHEBI:18248"/>
    </ligandPart>
</feature>
<dbReference type="InterPro" id="IPR017972">
    <property type="entry name" value="Cyt_P450_CS"/>
</dbReference>
<comment type="caution">
    <text evidence="15">The sequence shown here is derived from an EMBL/GenBank/DDBJ whole genome shotgun (WGS) entry which is preliminary data.</text>
</comment>
<evidence type="ECO:0000256" key="3">
    <source>
        <dbReference type="ARBA" id="ARBA00005179"/>
    </source>
</evidence>
<keyword evidence="16" id="KW-1185">Reference proteome</keyword>
<dbReference type="OrthoDB" id="2789670at2759"/>
<comment type="subcellular location">
    <subcellularLocation>
        <location evidence="2">Membrane</location>
        <topology evidence="2">Single-pass membrane protein</topology>
    </subcellularLocation>
</comment>
<evidence type="ECO:0000256" key="5">
    <source>
        <dbReference type="ARBA" id="ARBA00022617"/>
    </source>
</evidence>
<dbReference type="AlphaFoldDB" id="A0A2G8S6Y1"/>
<keyword evidence="6" id="KW-0812">Transmembrane</keyword>
<dbReference type="Pfam" id="PF00067">
    <property type="entry name" value="p450"/>
    <property type="match status" value="2"/>
</dbReference>
<dbReference type="SUPFAM" id="SSF48264">
    <property type="entry name" value="Cytochrome P450"/>
    <property type="match status" value="1"/>
</dbReference>
<sequence>MLHPTLLLLIVGTVVFGFLLRQRMKTRPSLLLPPGPPALPLIGNVLDIPSNGAPGFHDLCQKYGDIVHLNIAGKSMIILGSQQAASELLDKRSLNYSDRPPPYGGNFFNQTAVLNYATDQRLEAHRLVMRLVDKPEAFLDHIGHMFGSSIMRVVYGLEVDEEPVDYLKMAEETMAIFSETLLPGKYIIEFLQFLRYLPSWVPGAAVKSKGPAWRQVVWRLVEEPWKFVMTSMREGAVRPSMAASLMADVPQSYGENTDVSEEEELFRSTSATAYAVFFLAMVTHPQALQKAQAELDTVVGSYRLPDFEDMKSLPYIRALMKELFRWRVSGPLGFPHCAVEDDEYRGYRIPKGAILVANIWAVSRDPNVYPDPDVFMPERFLKDGELNPDVRDPATFAFGYGRRICPGRHYVASMLFIVVTTVLHTLSITAPLDKDGNPVHLEGKMMPGLVASRNRHPEPFECVIKPRSEEAIALVRRALETS</sequence>
<keyword evidence="12" id="KW-0472">Membrane</keyword>
<evidence type="ECO:0000256" key="1">
    <source>
        <dbReference type="ARBA" id="ARBA00001971"/>
    </source>
</evidence>
<evidence type="ECO:0000256" key="9">
    <source>
        <dbReference type="ARBA" id="ARBA00023002"/>
    </source>
</evidence>
<protein>
    <submittedName>
        <fullName evidence="15">Cytochrome P450</fullName>
    </submittedName>
</protein>
<name>A0A2G8S6Y1_9APHY</name>
<dbReference type="PANTHER" id="PTHR46300">
    <property type="entry name" value="P450, PUTATIVE (EUROFUNG)-RELATED-RELATED"/>
    <property type="match status" value="1"/>
</dbReference>
<accession>A0A2G8S6Y1</accession>
<dbReference type="STRING" id="1077348.A0A2G8S6Y1"/>
<dbReference type="Proteomes" id="UP000230002">
    <property type="component" value="Unassembled WGS sequence"/>
</dbReference>
<dbReference type="InterPro" id="IPR001128">
    <property type="entry name" value="Cyt_P450"/>
</dbReference>
<evidence type="ECO:0000256" key="7">
    <source>
        <dbReference type="ARBA" id="ARBA00022723"/>
    </source>
</evidence>
<keyword evidence="7 13" id="KW-0479">Metal-binding</keyword>
<evidence type="ECO:0000256" key="14">
    <source>
        <dbReference type="RuleBase" id="RU000461"/>
    </source>
</evidence>
<dbReference type="InterPro" id="IPR002401">
    <property type="entry name" value="Cyt_P450_E_grp-I"/>
</dbReference>
<proteinExistence type="inferred from homology"/>
<keyword evidence="10 13" id="KW-0408">Iron</keyword>
<evidence type="ECO:0000256" key="4">
    <source>
        <dbReference type="ARBA" id="ARBA00010617"/>
    </source>
</evidence>
<dbReference type="Gene3D" id="1.10.630.10">
    <property type="entry name" value="Cytochrome P450"/>
    <property type="match status" value="1"/>
</dbReference>
<keyword evidence="8" id="KW-1133">Transmembrane helix</keyword>
<dbReference type="PRINTS" id="PR00463">
    <property type="entry name" value="EP450I"/>
</dbReference>
<dbReference type="InterPro" id="IPR036396">
    <property type="entry name" value="Cyt_P450_sf"/>
</dbReference>
<comment type="pathway">
    <text evidence="3">Secondary metabolite biosynthesis.</text>
</comment>
<dbReference type="GO" id="GO:0016705">
    <property type="term" value="F:oxidoreductase activity, acting on paired donors, with incorporation or reduction of molecular oxygen"/>
    <property type="evidence" value="ECO:0007669"/>
    <property type="project" value="InterPro"/>
</dbReference>
<dbReference type="PANTHER" id="PTHR46300:SF7">
    <property type="entry name" value="P450, PUTATIVE (EUROFUNG)-RELATED"/>
    <property type="match status" value="1"/>
</dbReference>
<keyword evidence="9 14" id="KW-0560">Oxidoreductase</keyword>
<evidence type="ECO:0000313" key="16">
    <source>
        <dbReference type="Proteomes" id="UP000230002"/>
    </source>
</evidence>
<keyword evidence="5 13" id="KW-0349">Heme</keyword>
<evidence type="ECO:0000256" key="8">
    <source>
        <dbReference type="ARBA" id="ARBA00022989"/>
    </source>
</evidence>
<gene>
    <name evidence="15" type="ORF">GSI_09359</name>
</gene>